<dbReference type="CDD" id="cd07067">
    <property type="entry name" value="HP_PGM_like"/>
    <property type="match status" value="1"/>
</dbReference>
<dbReference type="Pfam" id="PF00300">
    <property type="entry name" value="His_Phos_1"/>
    <property type="match status" value="2"/>
</dbReference>
<dbReference type="PANTHER" id="PTHR20935">
    <property type="entry name" value="PHOSPHOGLYCERATE MUTASE-RELATED"/>
    <property type="match status" value="1"/>
</dbReference>
<reference evidence="2 3" key="1">
    <citation type="submission" date="2024-03" db="EMBL/GenBank/DDBJ databases">
        <title>Community enrichment and isolation of bacterial strains for fucoidan degradation.</title>
        <authorList>
            <person name="Sichert A."/>
        </authorList>
    </citation>
    <scope>NUCLEOTIDE SEQUENCE [LARGE SCALE GENOMIC DNA]</scope>
    <source>
        <strain evidence="2 3">AS12</strain>
    </source>
</reference>
<evidence type="ECO:0000256" key="1">
    <source>
        <dbReference type="ARBA" id="ARBA00022801"/>
    </source>
</evidence>
<dbReference type="Gene3D" id="3.40.50.1240">
    <property type="entry name" value="Phosphoglycerate mutase-like"/>
    <property type="match status" value="1"/>
</dbReference>
<organism evidence="2 3">
    <name type="scientific">Paraglaciecola mesophila</name>
    <dbReference type="NCBI Taxonomy" id="197222"/>
    <lineage>
        <taxon>Bacteria</taxon>
        <taxon>Pseudomonadati</taxon>
        <taxon>Pseudomonadota</taxon>
        <taxon>Gammaproteobacteria</taxon>
        <taxon>Alteromonadales</taxon>
        <taxon>Alteromonadaceae</taxon>
        <taxon>Paraglaciecola</taxon>
    </lineage>
</organism>
<gene>
    <name evidence="2" type="ORF">WNY77_17305</name>
</gene>
<dbReference type="InterPro" id="IPR013078">
    <property type="entry name" value="His_Pase_superF_clade-1"/>
</dbReference>
<keyword evidence="1" id="KW-0378">Hydrolase</keyword>
<protein>
    <submittedName>
        <fullName evidence="2">Histidine phosphatase family protein</fullName>
    </submittedName>
</protein>
<dbReference type="EMBL" id="JBBMQS010000011">
    <property type="protein sequence ID" value="MEM5499172.1"/>
    <property type="molecule type" value="Genomic_DNA"/>
</dbReference>
<name>A0ABU9SZ65_9ALTE</name>
<sequence>MASIYLIRHGQASFGKDDYDCLSDVGQQQATHLGADLARKGISFDNVFRGGMLRHQQTAEACLHAMHAPAPIVANMTVNLDWNEYDHQDILAQLDPDFATPNGVKRYLSQQEKPNQALQSLVDKAFSRWISDDFAEQYTESWSAYQKRIQQALQSTVAQAQGAKHIAVFSSGGPIALLSQMLLKVPANNLMDLNWTLVNAGVTKIIVSKHGQVLSSLNDHSAFEGHNRHLITYK</sequence>
<comment type="caution">
    <text evidence="2">The sequence shown here is derived from an EMBL/GenBank/DDBJ whole genome shotgun (WGS) entry which is preliminary data.</text>
</comment>
<dbReference type="InterPro" id="IPR029033">
    <property type="entry name" value="His_PPase_superfam"/>
</dbReference>
<accession>A0ABU9SZ65</accession>
<dbReference type="PANTHER" id="PTHR20935:SF0">
    <property type="entry name" value="SERINE_THREONINE-PROTEIN PHOSPHATASE PGAM5, MITOCHONDRIAL"/>
    <property type="match status" value="1"/>
</dbReference>
<evidence type="ECO:0000313" key="3">
    <source>
        <dbReference type="Proteomes" id="UP001461163"/>
    </source>
</evidence>
<dbReference type="RefSeq" id="WP_342882421.1">
    <property type="nucleotide sequence ID" value="NZ_JBBMQS010000011.1"/>
</dbReference>
<proteinExistence type="predicted"/>
<dbReference type="SMART" id="SM00855">
    <property type="entry name" value="PGAM"/>
    <property type="match status" value="1"/>
</dbReference>
<dbReference type="SUPFAM" id="SSF53254">
    <property type="entry name" value="Phosphoglycerate mutase-like"/>
    <property type="match status" value="1"/>
</dbReference>
<evidence type="ECO:0000313" key="2">
    <source>
        <dbReference type="EMBL" id="MEM5499172.1"/>
    </source>
</evidence>
<dbReference type="InterPro" id="IPR051021">
    <property type="entry name" value="Mito_Ser/Thr_phosphatase"/>
</dbReference>
<dbReference type="Proteomes" id="UP001461163">
    <property type="component" value="Unassembled WGS sequence"/>
</dbReference>
<keyword evidence="3" id="KW-1185">Reference proteome</keyword>